<reference evidence="7" key="3">
    <citation type="submission" date="2025-09" db="UniProtKB">
        <authorList>
            <consortium name="Ensembl"/>
        </authorList>
    </citation>
    <scope>IDENTIFICATION</scope>
</reference>
<keyword evidence="5" id="KW-0449">Lipoprotein</keyword>
<dbReference type="GO" id="GO:0007601">
    <property type="term" value="P:visual perception"/>
    <property type="evidence" value="ECO:0007669"/>
    <property type="project" value="TreeGrafter"/>
</dbReference>
<dbReference type="Pfam" id="PF13202">
    <property type="entry name" value="EF-hand_5"/>
    <property type="match status" value="1"/>
</dbReference>
<dbReference type="FunFam" id="1.10.238.10:FF:000052">
    <property type="entry name" value="Guanylate cyclase activator 1A"/>
    <property type="match status" value="1"/>
</dbReference>
<protein>
    <recommendedName>
        <fullName evidence="6">EF-hand domain-containing protein</fullName>
    </recommendedName>
</protein>
<dbReference type="InterPro" id="IPR018247">
    <property type="entry name" value="EF_Hand_1_Ca_BS"/>
</dbReference>
<feature type="domain" description="EF-hand" evidence="6">
    <location>
        <begin position="87"/>
        <end position="122"/>
    </location>
</feature>
<dbReference type="Pfam" id="PF13499">
    <property type="entry name" value="EF-hand_7"/>
    <property type="match status" value="1"/>
</dbReference>
<organism evidence="7 8">
    <name type="scientific">Sphaeramia orbicularis</name>
    <name type="common">orbiculate cardinalfish</name>
    <dbReference type="NCBI Taxonomy" id="375764"/>
    <lineage>
        <taxon>Eukaryota</taxon>
        <taxon>Metazoa</taxon>
        <taxon>Chordata</taxon>
        <taxon>Craniata</taxon>
        <taxon>Vertebrata</taxon>
        <taxon>Euteleostomi</taxon>
        <taxon>Actinopterygii</taxon>
        <taxon>Neopterygii</taxon>
        <taxon>Teleostei</taxon>
        <taxon>Neoteleostei</taxon>
        <taxon>Acanthomorphata</taxon>
        <taxon>Gobiaria</taxon>
        <taxon>Kurtiformes</taxon>
        <taxon>Apogonoidei</taxon>
        <taxon>Apogonidae</taxon>
        <taxon>Apogoninae</taxon>
        <taxon>Sphaeramia</taxon>
    </lineage>
</organism>
<reference evidence="7" key="1">
    <citation type="submission" date="2019-06" db="EMBL/GenBank/DDBJ databases">
        <authorList>
            <consortium name="Wellcome Sanger Institute Data Sharing"/>
        </authorList>
    </citation>
    <scope>NUCLEOTIDE SEQUENCE [LARGE SCALE GENOMIC DNA]</scope>
</reference>
<evidence type="ECO:0000259" key="6">
    <source>
        <dbReference type="PROSITE" id="PS50222"/>
    </source>
</evidence>
<reference evidence="7" key="2">
    <citation type="submission" date="2025-08" db="UniProtKB">
        <authorList>
            <consortium name="Ensembl"/>
        </authorList>
    </citation>
    <scope>IDENTIFICATION</scope>
</reference>
<keyword evidence="2" id="KW-0479">Metal-binding</keyword>
<feature type="domain" description="EF-hand" evidence="6">
    <location>
        <begin position="51"/>
        <end position="86"/>
    </location>
</feature>
<keyword evidence="8" id="KW-1185">Reference proteome</keyword>
<dbReference type="GO" id="GO:0005509">
    <property type="term" value="F:calcium ion binding"/>
    <property type="evidence" value="ECO:0007669"/>
    <property type="project" value="InterPro"/>
</dbReference>
<evidence type="ECO:0000256" key="1">
    <source>
        <dbReference type="ARBA" id="ARBA00022707"/>
    </source>
</evidence>
<evidence type="ECO:0000256" key="3">
    <source>
        <dbReference type="ARBA" id="ARBA00022737"/>
    </source>
</evidence>
<keyword evidence="4" id="KW-0106">Calcium</keyword>
<keyword evidence="3" id="KW-0677">Repeat</keyword>
<dbReference type="PRINTS" id="PR00450">
    <property type="entry name" value="RECOVERIN"/>
</dbReference>
<dbReference type="InterPro" id="IPR028846">
    <property type="entry name" value="Recoverin"/>
</dbReference>
<dbReference type="SUPFAM" id="SSF47473">
    <property type="entry name" value="EF-hand"/>
    <property type="match status" value="1"/>
</dbReference>
<dbReference type="GO" id="GO:0008048">
    <property type="term" value="F:calcium sensitive guanylate cyclase activator activity"/>
    <property type="evidence" value="ECO:0007669"/>
    <property type="project" value="TreeGrafter"/>
</dbReference>
<name>A0A672Y3W0_9TELE</name>
<evidence type="ECO:0000256" key="5">
    <source>
        <dbReference type="ARBA" id="ARBA00023288"/>
    </source>
</evidence>
<gene>
    <name evidence="7" type="primary">LOC115437393</name>
</gene>
<dbReference type="AlphaFoldDB" id="A0A672Y3W0"/>
<evidence type="ECO:0000313" key="8">
    <source>
        <dbReference type="Proteomes" id="UP000472271"/>
    </source>
</evidence>
<dbReference type="Gene3D" id="1.10.238.10">
    <property type="entry name" value="EF-hand"/>
    <property type="match status" value="2"/>
</dbReference>
<feature type="domain" description="EF-hand" evidence="6">
    <location>
        <begin position="131"/>
        <end position="166"/>
    </location>
</feature>
<keyword evidence="1" id="KW-0519">Myristate</keyword>
<evidence type="ECO:0000256" key="4">
    <source>
        <dbReference type="ARBA" id="ARBA00022837"/>
    </source>
</evidence>
<accession>A0A672Y3W0</accession>
<dbReference type="GO" id="GO:0120199">
    <property type="term" value="C:cone photoreceptor outer segment"/>
    <property type="evidence" value="ECO:0007669"/>
    <property type="project" value="TreeGrafter"/>
</dbReference>
<dbReference type="GO" id="GO:0001917">
    <property type="term" value="C:photoreceptor inner segment"/>
    <property type="evidence" value="ECO:0007669"/>
    <property type="project" value="TreeGrafter"/>
</dbReference>
<dbReference type="Ensembl" id="ENSSORT00005000559.1">
    <property type="protein sequence ID" value="ENSSORP00005000533.1"/>
    <property type="gene ID" value="ENSSORG00005000342.1"/>
</dbReference>
<proteinExistence type="predicted"/>
<sequence>MGQTQSETDSEVTLQNIQELYRKFASECPSGNLHLHEFKKIFGINSQSTEEEGAYMECVFRSFDTNKDGNIDFLEYVAAVHLVLRGKLTDKLKWSFKVYDRDGNGCLDRGEVKHIIIYKIKNHNKPGVTVNIEDICDRIFELVDKNKDSQISLEEFIEGAERDPWVMEQLKLDIGPCEWFNLQKRRHKVPFRVCNS</sequence>
<dbReference type="CDD" id="cd00051">
    <property type="entry name" value="EFh"/>
    <property type="match status" value="2"/>
</dbReference>
<dbReference type="PROSITE" id="PS50222">
    <property type="entry name" value="EF_HAND_2"/>
    <property type="match status" value="3"/>
</dbReference>
<evidence type="ECO:0000256" key="2">
    <source>
        <dbReference type="ARBA" id="ARBA00022723"/>
    </source>
</evidence>
<dbReference type="Proteomes" id="UP000472271">
    <property type="component" value="Chromosome 3"/>
</dbReference>
<dbReference type="InterPro" id="IPR002048">
    <property type="entry name" value="EF_hand_dom"/>
</dbReference>
<dbReference type="InParanoid" id="A0A672Y3W0"/>
<evidence type="ECO:0000313" key="7">
    <source>
        <dbReference type="Ensembl" id="ENSSORP00005000533.1"/>
    </source>
</evidence>
<dbReference type="InterPro" id="IPR011992">
    <property type="entry name" value="EF-hand-dom_pair"/>
</dbReference>
<dbReference type="PANTHER" id="PTHR23055:SF168">
    <property type="entry name" value="GUANYLATE CYCLASE ACTIVATING PROTEIN 7"/>
    <property type="match status" value="1"/>
</dbReference>
<dbReference type="PANTHER" id="PTHR23055">
    <property type="entry name" value="CALCIUM BINDING PROTEINS"/>
    <property type="match status" value="1"/>
</dbReference>
<dbReference type="PROSITE" id="PS00018">
    <property type="entry name" value="EF_HAND_1"/>
    <property type="match status" value="2"/>
</dbReference>
<dbReference type="SMART" id="SM00054">
    <property type="entry name" value="EFh"/>
    <property type="match status" value="3"/>
</dbReference>